<name>A0A2P2IX55_RHIMU</name>
<evidence type="ECO:0000313" key="2">
    <source>
        <dbReference type="EMBL" id="MBW85788.1"/>
    </source>
</evidence>
<proteinExistence type="predicted"/>
<keyword evidence="1" id="KW-0812">Transmembrane</keyword>
<protein>
    <submittedName>
        <fullName evidence="2">Phd/F-box containing protein</fullName>
    </submittedName>
</protein>
<evidence type="ECO:0000256" key="1">
    <source>
        <dbReference type="SAM" id="Phobius"/>
    </source>
</evidence>
<reference evidence="2" key="1">
    <citation type="submission" date="2018-02" db="EMBL/GenBank/DDBJ databases">
        <title>Rhizophora mucronata_Transcriptome.</title>
        <authorList>
            <person name="Meera S.P."/>
            <person name="Sreeshan A."/>
            <person name="Augustine A."/>
        </authorList>
    </citation>
    <scope>NUCLEOTIDE SEQUENCE</scope>
    <source>
        <tissue evidence="2">Leaf</tissue>
    </source>
</reference>
<keyword evidence="1" id="KW-0472">Membrane</keyword>
<organism evidence="2">
    <name type="scientific">Rhizophora mucronata</name>
    <name type="common">Asiatic mangrove</name>
    <dbReference type="NCBI Taxonomy" id="61149"/>
    <lineage>
        <taxon>Eukaryota</taxon>
        <taxon>Viridiplantae</taxon>
        <taxon>Streptophyta</taxon>
        <taxon>Embryophyta</taxon>
        <taxon>Tracheophyta</taxon>
        <taxon>Spermatophyta</taxon>
        <taxon>Magnoliopsida</taxon>
        <taxon>eudicotyledons</taxon>
        <taxon>Gunneridae</taxon>
        <taxon>Pentapetalae</taxon>
        <taxon>rosids</taxon>
        <taxon>fabids</taxon>
        <taxon>Malpighiales</taxon>
        <taxon>Rhizophoraceae</taxon>
        <taxon>Rhizophora</taxon>
    </lineage>
</organism>
<keyword evidence="1" id="KW-1133">Transmembrane helix</keyword>
<dbReference type="AlphaFoldDB" id="A0A2P2IX55"/>
<accession>A0A2P2IX55</accession>
<feature type="transmembrane region" description="Helical" evidence="1">
    <location>
        <begin position="31"/>
        <end position="52"/>
    </location>
</feature>
<sequence>MTTSASRQRAQTSRKLYSGYYCLPFFELQDGHLYCLIISALAGVIFTHLPWYQRSQTSHPIQNSSAL</sequence>
<dbReference type="EMBL" id="GGEC01005305">
    <property type="protein sequence ID" value="MBW85788.1"/>
    <property type="molecule type" value="Transcribed_RNA"/>
</dbReference>